<dbReference type="GO" id="GO:0000428">
    <property type="term" value="C:DNA-directed RNA polymerase complex"/>
    <property type="evidence" value="ECO:0007669"/>
    <property type="project" value="UniProtKB-KW"/>
</dbReference>
<dbReference type="SMART" id="SM00659">
    <property type="entry name" value="RPOLCX"/>
    <property type="match status" value="1"/>
</dbReference>
<protein>
    <submittedName>
        <fullName evidence="6">DNA-directed RNA polymerase core subunit rpc10</fullName>
    </submittedName>
</protein>
<keyword evidence="3" id="KW-0862">Zinc</keyword>
<dbReference type="InterPro" id="IPR029040">
    <property type="entry name" value="RPABC4/Spt4"/>
</dbReference>
<comment type="subcellular location">
    <subcellularLocation>
        <location evidence="1">Nucleus</location>
    </subcellularLocation>
</comment>
<evidence type="ECO:0000256" key="4">
    <source>
        <dbReference type="ARBA" id="ARBA00023242"/>
    </source>
</evidence>
<accession>A0ABR2WQJ7</accession>
<evidence type="ECO:0000256" key="5">
    <source>
        <dbReference type="ARBA" id="ARBA00025770"/>
    </source>
</evidence>
<name>A0ABR2WQJ7_9FUNG</name>
<dbReference type="Gene3D" id="2.20.28.30">
    <property type="entry name" value="RNA polymerase ii, chain L"/>
    <property type="match status" value="1"/>
</dbReference>
<keyword evidence="7" id="KW-1185">Reference proteome</keyword>
<proteinExistence type="inferred from homology"/>
<keyword evidence="2" id="KW-0479">Metal-binding</keyword>
<dbReference type="InterPro" id="IPR006591">
    <property type="entry name" value="RNAP_P/RPABC4"/>
</dbReference>
<keyword evidence="6" id="KW-0804">Transcription</keyword>
<evidence type="ECO:0000256" key="3">
    <source>
        <dbReference type="ARBA" id="ARBA00022833"/>
    </source>
</evidence>
<keyword evidence="4" id="KW-0539">Nucleus</keyword>
<organism evidence="6 7">
    <name type="scientific">Basidiobolus ranarum</name>
    <dbReference type="NCBI Taxonomy" id="34480"/>
    <lineage>
        <taxon>Eukaryota</taxon>
        <taxon>Fungi</taxon>
        <taxon>Fungi incertae sedis</taxon>
        <taxon>Zoopagomycota</taxon>
        <taxon>Entomophthoromycotina</taxon>
        <taxon>Basidiobolomycetes</taxon>
        <taxon>Basidiobolales</taxon>
        <taxon>Basidiobolaceae</taxon>
        <taxon>Basidiobolus</taxon>
    </lineage>
</organism>
<dbReference type="PANTHER" id="PTHR12056:SF2">
    <property type="entry name" value="GEO11084P1"/>
    <property type="match status" value="1"/>
</dbReference>
<gene>
    <name evidence="6" type="primary">RPC10</name>
    <name evidence="6" type="ORF">K7432_009260</name>
</gene>
<evidence type="ECO:0000256" key="2">
    <source>
        <dbReference type="ARBA" id="ARBA00022723"/>
    </source>
</evidence>
<evidence type="ECO:0000256" key="1">
    <source>
        <dbReference type="ARBA" id="ARBA00004123"/>
    </source>
</evidence>
<dbReference type="SUPFAM" id="SSF63393">
    <property type="entry name" value="RNA polymerase subunits"/>
    <property type="match status" value="1"/>
</dbReference>
<evidence type="ECO:0000313" key="7">
    <source>
        <dbReference type="Proteomes" id="UP001479436"/>
    </source>
</evidence>
<keyword evidence="6" id="KW-0240">DNA-directed RNA polymerase</keyword>
<sequence length="64" mass="7526">MNKQQQYTGATGITNQPPKPMLYVCAECGHDNEIKRKEPIRCRDCGHRVLYKKRTTRMVQFEAR</sequence>
<comment type="similarity">
    <text evidence="5">Belongs to the archaeal Rpo12/eukaryotic RPC10 RNA polymerase subunit family.</text>
</comment>
<dbReference type="EMBL" id="JASJQH010000559">
    <property type="protein sequence ID" value="KAK9763773.1"/>
    <property type="molecule type" value="Genomic_DNA"/>
</dbReference>
<evidence type="ECO:0000313" key="6">
    <source>
        <dbReference type="EMBL" id="KAK9763773.1"/>
    </source>
</evidence>
<dbReference type="Pfam" id="PF03604">
    <property type="entry name" value="Zn_ribbon_RPAB4"/>
    <property type="match status" value="1"/>
</dbReference>
<comment type="caution">
    <text evidence="6">The sequence shown here is derived from an EMBL/GenBank/DDBJ whole genome shotgun (WGS) entry which is preliminary data.</text>
</comment>
<reference evidence="6 7" key="1">
    <citation type="submission" date="2023-04" db="EMBL/GenBank/DDBJ databases">
        <title>Genome of Basidiobolus ranarum AG-B5.</title>
        <authorList>
            <person name="Stajich J.E."/>
            <person name="Carter-House D."/>
            <person name="Gryganskyi A."/>
        </authorList>
    </citation>
    <scope>NUCLEOTIDE SEQUENCE [LARGE SCALE GENOMIC DNA]</scope>
    <source>
        <strain evidence="6 7">AG-B5</strain>
    </source>
</reference>
<dbReference type="PANTHER" id="PTHR12056">
    <property type="entry name" value="DNA-DIRECTED RNA POLYMERASES I, II, AND III"/>
    <property type="match status" value="1"/>
</dbReference>
<dbReference type="InterPro" id="IPR039747">
    <property type="entry name" value="RPABC4"/>
</dbReference>
<dbReference type="Proteomes" id="UP001479436">
    <property type="component" value="Unassembled WGS sequence"/>
</dbReference>